<evidence type="ECO:0000256" key="7">
    <source>
        <dbReference type="ARBA" id="ARBA00022679"/>
    </source>
</evidence>
<dbReference type="OrthoDB" id="9804984at2"/>
<comment type="function">
    <text evidence="12">Acts on leucine, isoleucine and valine.</text>
</comment>
<dbReference type="InterPro" id="IPR043131">
    <property type="entry name" value="BCAT-like_N"/>
</dbReference>
<dbReference type="PANTHER" id="PTHR42743">
    <property type="entry name" value="AMINO-ACID AMINOTRANSFERASE"/>
    <property type="match status" value="1"/>
</dbReference>
<keyword evidence="12" id="KW-0100">Branched-chain amino acid biosynthesis</keyword>
<evidence type="ECO:0000256" key="2">
    <source>
        <dbReference type="ARBA" id="ARBA00004824"/>
    </source>
</evidence>
<dbReference type="EC" id="2.6.1.42" evidence="12"/>
<organism evidence="13 14">
    <name type="scientific">Patiriisocius marinus</name>
    <dbReference type="NCBI Taxonomy" id="1397112"/>
    <lineage>
        <taxon>Bacteria</taxon>
        <taxon>Pseudomonadati</taxon>
        <taxon>Bacteroidota</taxon>
        <taxon>Flavobacteriia</taxon>
        <taxon>Flavobacteriales</taxon>
        <taxon>Flavobacteriaceae</taxon>
        <taxon>Patiriisocius</taxon>
    </lineage>
</organism>
<comment type="cofactor">
    <cofactor evidence="1 12">
        <name>pyridoxal 5'-phosphate</name>
        <dbReference type="ChEBI" id="CHEBI:597326"/>
    </cofactor>
</comment>
<evidence type="ECO:0000256" key="10">
    <source>
        <dbReference type="ARBA" id="ARBA00048798"/>
    </source>
</evidence>
<dbReference type="InterPro" id="IPR043132">
    <property type="entry name" value="BCAT-like_C"/>
</dbReference>
<evidence type="ECO:0000256" key="8">
    <source>
        <dbReference type="ARBA" id="ARBA00022898"/>
    </source>
</evidence>
<keyword evidence="14" id="KW-1185">Reference proteome</keyword>
<dbReference type="UniPathway" id="UPA00048">
    <property type="reaction ID" value="UER00073"/>
</dbReference>
<dbReference type="GO" id="GO:0052655">
    <property type="term" value="F:L-valine-2-oxoglutarate transaminase activity"/>
    <property type="evidence" value="ECO:0007669"/>
    <property type="project" value="RHEA"/>
</dbReference>
<evidence type="ECO:0000256" key="1">
    <source>
        <dbReference type="ARBA" id="ARBA00001933"/>
    </source>
</evidence>
<dbReference type="InterPro" id="IPR001544">
    <property type="entry name" value="Aminotrans_IV"/>
</dbReference>
<evidence type="ECO:0000256" key="12">
    <source>
        <dbReference type="RuleBase" id="RU364094"/>
    </source>
</evidence>
<dbReference type="InterPro" id="IPR036038">
    <property type="entry name" value="Aminotransferase-like"/>
</dbReference>
<evidence type="ECO:0000256" key="4">
    <source>
        <dbReference type="ARBA" id="ARBA00005072"/>
    </source>
</evidence>
<dbReference type="RefSeq" id="WP_151673883.1">
    <property type="nucleotide sequence ID" value="NZ_BKCG01000003.1"/>
</dbReference>
<dbReference type="NCBIfam" id="NF005146">
    <property type="entry name" value="PRK06606.1"/>
    <property type="match status" value="1"/>
</dbReference>
<comment type="catalytic activity">
    <reaction evidence="9 12">
        <text>L-valine + 2-oxoglutarate = 3-methyl-2-oxobutanoate + L-glutamate</text>
        <dbReference type="Rhea" id="RHEA:24813"/>
        <dbReference type="ChEBI" id="CHEBI:11851"/>
        <dbReference type="ChEBI" id="CHEBI:16810"/>
        <dbReference type="ChEBI" id="CHEBI:29985"/>
        <dbReference type="ChEBI" id="CHEBI:57762"/>
        <dbReference type="EC" id="2.6.1.42"/>
    </reaction>
</comment>
<evidence type="ECO:0000256" key="5">
    <source>
        <dbReference type="ARBA" id="ARBA00009320"/>
    </source>
</evidence>
<dbReference type="AlphaFoldDB" id="A0A5J4IPE7"/>
<evidence type="ECO:0000256" key="9">
    <source>
        <dbReference type="ARBA" id="ARBA00048212"/>
    </source>
</evidence>
<dbReference type="Gene3D" id="3.20.10.10">
    <property type="entry name" value="D-amino Acid Aminotransferase, subunit A, domain 2"/>
    <property type="match status" value="1"/>
</dbReference>
<evidence type="ECO:0000256" key="11">
    <source>
        <dbReference type="ARBA" id="ARBA00049229"/>
    </source>
</evidence>
<dbReference type="NCBIfam" id="TIGR01122">
    <property type="entry name" value="ilvE_I"/>
    <property type="match status" value="1"/>
</dbReference>
<comment type="pathway">
    <text evidence="4 12">Amino-acid biosynthesis; L-leucine biosynthesis; L-leucine from 3-methyl-2-oxobutanoate: step 4/4.</text>
</comment>
<dbReference type="GO" id="GO:0052654">
    <property type="term" value="F:L-leucine-2-oxoglutarate transaminase activity"/>
    <property type="evidence" value="ECO:0007669"/>
    <property type="project" value="RHEA"/>
</dbReference>
<dbReference type="Pfam" id="PF01063">
    <property type="entry name" value="Aminotran_4"/>
    <property type="match status" value="1"/>
</dbReference>
<evidence type="ECO:0000313" key="14">
    <source>
        <dbReference type="Proteomes" id="UP000326509"/>
    </source>
</evidence>
<dbReference type="UniPathway" id="UPA00047">
    <property type="reaction ID" value="UER00058"/>
</dbReference>
<keyword evidence="6 12" id="KW-0032">Aminotransferase</keyword>
<evidence type="ECO:0000313" key="13">
    <source>
        <dbReference type="EMBL" id="GER59519.1"/>
    </source>
</evidence>
<sequence length="288" mass="32743">MYYNSDTIIFLDGQWVKAQNGKINLYSQTLHYGVGVFEGIRSYKTENGTSIYKAKEHFERLHYSAEKMHIKLNYTVEELIDLSYRLLEKNSLEDAYIRPLVYVGENMALQPSEEVHVLLSAWKWGRYLGDKQLKLMTSSFQRPNPKSCFVEAKVCGHYTNSIVATTEAKQNGFDEALLLDMNENVAEGPGANFFYEREGKLFTAPLGNILSGITRQTIFELANELGFEVIEKFFTPEDVYNADGAFFTGTAAEVAAIGSLDNHRFNLPWKKSIGYQLATAYQKCVQIK</sequence>
<comment type="catalytic activity">
    <reaction evidence="10 12">
        <text>L-isoleucine + 2-oxoglutarate = (S)-3-methyl-2-oxopentanoate + L-glutamate</text>
        <dbReference type="Rhea" id="RHEA:24801"/>
        <dbReference type="ChEBI" id="CHEBI:16810"/>
        <dbReference type="ChEBI" id="CHEBI:29985"/>
        <dbReference type="ChEBI" id="CHEBI:35146"/>
        <dbReference type="ChEBI" id="CHEBI:58045"/>
        <dbReference type="EC" id="2.6.1.42"/>
    </reaction>
</comment>
<dbReference type="Gene3D" id="3.30.470.10">
    <property type="match status" value="1"/>
</dbReference>
<dbReference type="InterPro" id="IPR050571">
    <property type="entry name" value="Class-IV_PLP-Dep_Aminotrnsfr"/>
</dbReference>
<name>A0A5J4IPE7_9FLAO</name>
<dbReference type="FunFam" id="3.20.10.10:FF:000002">
    <property type="entry name" value="D-alanine aminotransferase"/>
    <property type="match status" value="1"/>
</dbReference>
<dbReference type="InterPro" id="IPR005785">
    <property type="entry name" value="B_amino_transI"/>
</dbReference>
<dbReference type="GO" id="GO:0009099">
    <property type="term" value="P:L-valine biosynthetic process"/>
    <property type="evidence" value="ECO:0007669"/>
    <property type="project" value="UniProtKB-UniPathway"/>
</dbReference>
<comment type="caution">
    <text evidence="13">The sequence shown here is derived from an EMBL/GenBank/DDBJ whole genome shotgun (WGS) entry which is preliminary data.</text>
</comment>
<dbReference type="SUPFAM" id="SSF56752">
    <property type="entry name" value="D-aminoacid aminotransferase-like PLP-dependent enzymes"/>
    <property type="match status" value="1"/>
</dbReference>
<dbReference type="UniPathway" id="UPA00049">
    <property type="reaction ID" value="UER00062"/>
</dbReference>
<accession>A0A5J4IPE7</accession>
<dbReference type="EMBL" id="BKCG01000003">
    <property type="protein sequence ID" value="GER59519.1"/>
    <property type="molecule type" value="Genomic_DNA"/>
</dbReference>
<keyword evidence="7 12" id="KW-0808">Transferase</keyword>
<comment type="pathway">
    <text evidence="2 12">Amino-acid biosynthesis; L-isoleucine biosynthesis; L-isoleucine from 2-oxobutanoate: step 4/4.</text>
</comment>
<dbReference type="GO" id="GO:0009098">
    <property type="term" value="P:L-leucine biosynthetic process"/>
    <property type="evidence" value="ECO:0007669"/>
    <property type="project" value="UniProtKB-UniPathway"/>
</dbReference>
<comment type="catalytic activity">
    <reaction evidence="11 12">
        <text>L-leucine + 2-oxoglutarate = 4-methyl-2-oxopentanoate + L-glutamate</text>
        <dbReference type="Rhea" id="RHEA:18321"/>
        <dbReference type="ChEBI" id="CHEBI:16810"/>
        <dbReference type="ChEBI" id="CHEBI:17865"/>
        <dbReference type="ChEBI" id="CHEBI:29985"/>
        <dbReference type="ChEBI" id="CHEBI:57427"/>
        <dbReference type="EC" id="2.6.1.42"/>
    </reaction>
</comment>
<comment type="similarity">
    <text evidence="5 12">Belongs to the class-IV pyridoxal-phosphate-dependent aminotransferase family.</text>
</comment>
<reference evidence="13 14" key="1">
    <citation type="submission" date="2019-08" db="EMBL/GenBank/DDBJ databases">
        <title>Draft genome sequence of Ulvibacter marinus type strain NBRC 109484.</title>
        <authorList>
            <person name="Kawano K."/>
            <person name="Ushijima N."/>
            <person name="Kihara M."/>
            <person name="Itoh H."/>
        </authorList>
    </citation>
    <scope>NUCLEOTIDE SEQUENCE [LARGE SCALE GENOMIC DNA]</scope>
    <source>
        <strain evidence="13 14">NBRC 109484</strain>
    </source>
</reference>
<gene>
    <name evidence="12 13" type="primary">ilvE</name>
    <name evidence="13" type="ORF">ULMA_16270</name>
</gene>
<evidence type="ECO:0000256" key="3">
    <source>
        <dbReference type="ARBA" id="ARBA00004931"/>
    </source>
</evidence>
<comment type="pathway">
    <text evidence="3 12">Amino-acid biosynthesis; L-valine biosynthesis; L-valine from pyruvate: step 4/4.</text>
</comment>
<dbReference type="GO" id="GO:0009097">
    <property type="term" value="P:isoleucine biosynthetic process"/>
    <property type="evidence" value="ECO:0007669"/>
    <property type="project" value="UniProtKB-UniPathway"/>
</dbReference>
<protein>
    <recommendedName>
        <fullName evidence="12">Branched-chain-amino-acid aminotransferase</fullName>
        <shortName evidence="12">BCAT</shortName>
        <ecNumber evidence="12">2.6.1.42</ecNumber>
    </recommendedName>
</protein>
<proteinExistence type="inferred from homology"/>
<dbReference type="GO" id="GO:0052656">
    <property type="term" value="F:L-isoleucine-2-oxoglutarate transaminase activity"/>
    <property type="evidence" value="ECO:0007669"/>
    <property type="project" value="RHEA"/>
</dbReference>
<evidence type="ECO:0000256" key="6">
    <source>
        <dbReference type="ARBA" id="ARBA00022576"/>
    </source>
</evidence>
<keyword evidence="8 12" id="KW-0663">Pyridoxal phosphate</keyword>
<dbReference type="PANTHER" id="PTHR42743:SF11">
    <property type="entry name" value="AMINODEOXYCHORISMATE LYASE"/>
    <property type="match status" value="1"/>
</dbReference>
<dbReference type="Proteomes" id="UP000326509">
    <property type="component" value="Unassembled WGS sequence"/>
</dbReference>
<keyword evidence="12" id="KW-0028">Amino-acid biosynthesis</keyword>